<protein>
    <recommendedName>
        <fullName evidence="3">Transcriptional regulator</fullName>
    </recommendedName>
</protein>
<evidence type="ECO:0000313" key="2">
    <source>
        <dbReference type="Proteomes" id="UP001228581"/>
    </source>
</evidence>
<reference evidence="1 2" key="1">
    <citation type="submission" date="2023-05" db="EMBL/GenBank/DDBJ databases">
        <authorList>
            <person name="Zhang X."/>
        </authorList>
    </citation>
    <scope>NUCLEOTIDE SEQUENCE [LARGE SCALE GENOMIC DNA]</scope>
    <source>
        <strain evidence="1 2">DM2B3-1</strain>
    </source>
</reference>
<organism evidence="1 2">
    <name type="scientific">Xanthocytophaga flava</name>
    <dbReference type="NCBI Taxonomy" id="3048013"/>
    <lineage>
        <taxon>Bacteria</taxon>
        <taxon>Pseudomonadati</taxon>
        <taxon>Bacteroidota</taxon>
        <taxon>Cytophagia</taxon>
        <taxon>Cytophagales</taxon>
        <taxon>Rhodocytophagaceae</taxon>
        <taxon>Xanthocytophaga</taxon>
    </lineage>
</organism>
<keyword evidence="2" id="KW-1185">Reference proteome</keyword>
<sequence>MKERKVSKRIFDTLADDPELVTALEFCNFYKSDFRGVLAASTNKMNKPPTSSQISMVMTGKARHTQRNLNILLAIYEAMVLEFDAREKVLDKLRNARKIVRPNQ</sequence>
<name>A0ABT7CUE1_9BACT</name>
<dbReference type="EMBL" id="JASJOT010000023">
    <property type="protein sequence ID" value="MDJ1496565.1"/>
    <property type="molecule type" value="Genomic_DNA"/>
</dbReference>
<gene>
    <name evidence="1" type="ORF">QNI19_26770</name>
</gene>
<dbReference type="Proteomes" id="UP001228581">
    <property type="component" value="Unassembled WGS sequence"/>
</dbReference>
<evidence type="ECO:0000313" key="1">
    <source>
        <dbReference type="EMBL" id="MDJ1496565.1"/>
    </source>
</evidence>
<accession>A0ABT7CUE1</accession>
<evidence type="ECO:0008006" key="3">
    <source>
        <dbReference type="Google" id="ProtNLM"/>
    </source>
</evidence>
<proteinExistence type="predicted"/>
<dbReference type="RefSeq" id="WP_314001477.1">
    <property type="nucleotide sequence ID" value="NZ_JASJOT010000023.1"/>
</dbReference>
<comment type="caution">
    <text evidence="1">The sequence shown here is derived from an EMBL/GenBank/DDBJ whole genome shotgun (WGS) entry which is preliminary data.</text>
</comment>